<dbReference type="OrthoDB" id="9801814at2"/>
<feature type="domain" description="Multidrug resistance protein MdtA-like barrel-sandwich hybrid" evidence="5">
    <location>
        <begin position="59"/>
        <end position="200"/>
    </location>
</feature>
<dbReference type="AlphaFoldDB" id="A0A1H3WY36"/>
<dbReference type="GO" id="GO:0030313">
    <property type="term" value="C:cell envelope"/>
    <property type="evidence" value="ECO:0007669"/>
    <property type="project" value="UniProtKB-SubCell"/>
</dbReference>
<evidence type="ECO:0000256" key="1">
    <source>
        <dbReference type="ARBA" id="ARBA00004196"/>
    </source>
</evidence>
<dbReference type="Proteomes" id="UP000199041">
    <property type="component" value="Unassembled WGS sequence"/>
</dbReference>
<dbReference type="InterPro" id="IPR058626">
    <property type="entry name" value="MdtA-like_b-barrel"/>
</dbReference>
<evidence type="ECO:0000259" key="6">
    <source>
        <dbReference type="Pfam" id="PF25944"/>
    </source>
</evidence>
<dbReference type="Pfam" id="PF25876">
    <property type="entry name" value="HH_MFP_RND"/>
    <property type="match status" value="1"/>
</dbReference>
<reference evidence="8 9" key="1">
    <citation type="submission" date="2016-10" db="EMBL/GenBank/DDBJ databases">
        <authorList>
            <person name="de Groot N.N."/>
        </authorList>
    </citation>
    <scope>NUCLEOTIDE SEQUENCE [LARGE SCALE GENOMIC DNA]</scope>
    <source>
        <strain evidence="8 9">Vu-144</strain>
    </source>
</reference>
<feature type="chain" id="PRO_5011656351" evidence="3">
    <location>
        <begin position="24"/>
        <end position="380"/>
    </location>
</feature>
<proteinExistence type="inferred from homology"/>
<dbReference type="Gene3D" id="1.10.287.470">
    <property type="entry name" value="Helix hairpin bin"/>
    <property type="match status" value="1"/>
</dbReference>
<evidence type="ECO:0000259" key="7">
    <source>
        <dbReference type="Pfam" id="PF25967"/>
    </source>
</evidence>
<dbReference type="Pfam" id="PF25944">
    <property type="entry name" value="Beta-barrel_RND"/>
    <property type="match status" value="1"/>
</dbReference>
<dbReference type="PANTHER" id="PTHR30158:SF23">
    <property type="entry name" value="MULTIDRUG RESISTANCE PROTEIN MEXA"/>
    <property type="match status" value="1"/>
</dbReference>
<dbReference type="PANTHER" id="PTHR30158">
    <property type="entry name" value="ACRA/E-RELATED COMPONENT OF DRUG EFFLUX TRANSPORTER"/>
    <property type="match status" value="1"/>
</dbReference>
<evidence type="ECO:0000256" key="3">
    <source>
        <dbReference type="SAM" id="SignalP"/>
    </source>
</evidence>
<dbReference type="NCBIfam" id="TIGR01730">
    <property type="entry name" value="RND_mfp"/>
    <property type="match status" value="1"/>
</dbReference>
<dbReference type="InterPro" id="IPR058625">
    <property type="entry name" value="MdtA-like_BSH"/>
</dbReference>
<feature type="domain" description="Multidrug resistance protein MdtA-like C-terminal permuted SH3" evidence="7">
    <location>
        <begin position="298"/>
        <end position="359"/>
    </location>
</feature>
<accession>A0A1H3WY36</accession>
<dbReference type="Gene3D" id="2.40.50.100">
    <property type="match status" value="1"/>
</dbReference>
<dbReference type="STRING" id="551991.SAMN05192529_10439"/>
<sequence>MRSLSMLLGACFLLLGVSCKSKAKKSHQVTNNSYPVIMVKSDTATLYADYPGTIQGIENVEIRPKIDGFISGIYVDEGASVTKGQLLFKIDAPQYEQDVRTAKANINIAKADVDAAVMNVNKVQPLVEKGIISDYELKSAKYTLEAKRAALSQAEAALENARINLSYTSIYSPVTGVIGMLPFKVGSLVGSSTATALTTVSNISQIYCYFSINEKQELDFFASAKGNTIQEKLSTLPPAMLVLANGSIFSHRGKIESASGFINAQTGAVNLRAVFANPNGIIRNGSSAVVRVPTTIADAILIPQKATYQIQGALFVYKVDADNKVSSVSVSVNSANNGKFYVVKSGLKPGDRIVAGGIDNLRENLVIEPKVVTLDQAVND</sequence>
<feature type="signal peptide" evidence="3">
    <location>
        <begin position="1"/>
        <end position="23"/>
    </location>
</feature>
<dbReference type="InterPro" id="IPR006143">
    <property type="entry name" value="RND_pump_MFP"/>
</dbReference>
<dbReference type="GO" id="GO:0005886">
    <property type="term" value="C:plasma membrane"/>
    <property type="evidence" value="ECO:0007669"/>
    <property type="project" value="TreeGrafter"/>
</dbReference>
<evidence type="ECO:0000259" key="4">
    <source>
        <dbReference type="Pfam" id="PF25876"/>
    </source>
</evidence>
<name>A0A1H3WY36_9BACT</name>
<dbReference type="Gene3D" id="2.40.30.170">
    <property type="match status" value="1"/>
</dbReference>
<keyword evidence="3" id="KW-0732">Signal</keyword>
<evidence type="ECO:0000313" key="9">
    <source>
        <dbReference type="Proteomes" id="UP000199041"/>
    </source>
</evidence>
<dbReference type="GO" id="GO:0046677">
    <property type="term" value="P:response to antibiotic"/>
    <property type="evidence" value="ECO:0007669"/>
    <property type="project" value="TreeGrafter"/>
</dbReference>
<gene>
    <name evidence="8" type="ORF">SAMN05192529_10439</name>
</gene>
<evidence type="ECO:0000313" key="8">
    <source>
        <dbReference type="EMBL" id="SDZ91294.1"/>
    </source>
</evidence>
<dbReference type="SUPFAM" id="SSF111369">
    <property type="entry name" value="HlyD-like secretion proteins"/>
    <property type="match status" value="1"/>
</dbReference>
<dbReference type="Pfam" id="PF25917">
    <property type="entry name" value="BSH_RND"/>
    <property type="match status" value="1"/>
</dbReference>
<dbReference type="InterPro" id="IPR058627">
    <property type="entry name" value="MdtA-like_C"/>
</dbReference>
<comment type="subcellular location">
    <subcellularLocation>
        <location evidence="1">Cell envelope</location>
    </subcellularLocation>
</comment>
<dbReference type="InterPro" id="IPR058624">
    <property type="entry name" value="MdtA-like_HH"/>
</dbReference>
<dbReference type="EMBL" id="FNQY01000004">
    <property type="protein sequence ID" value="SDZ91294.1"/>
    <property type="molecule type" value="Genomic_DNA"/>
</dbReference>
<keyword evidence="9" id="KW-1185">Reference proteome</keyword>
<organism evidence="8 9">
    <name type="scientific">Arachidicoccus rhizosphaerae</name>
    <dbReference type="NCBI Taxonomy" id="551991"/>
    <lineage>
        <taxon>Bacteria</taxon>
        <taxon>Pseudomonadati</taxon>
        <taxon>Bacteroidota</taxon>
        <taxon>Chitinophagia</taxon>
        <taxon>Chitinophagales</taxon>
        <taxon>Chitinophagaceae</taxon>
        <taxon>Arachidicoccus</taxon>
    </lineage>
</organism>
<dbReference type="GO" id="GO:0022857">
    <property type="term" value="F:transmembrane transporter activity"/>
    <property type="evidence" value="ECO:0007669"/>
    <property type="project" value="InterPro"/>
</dbReference>
<dbReference type="Gene3D" id="2.40.420.20">
    <property type="match status" value="1"/>
</dbReference>
<evidence type="ECO:0000259" key="5">
    <source>
        <dbReference type="Pfam" id="PF25917"/>
    </source>
</evidence>
<feature type="domain" description="Multidrug resistance protein MdtA-like alpha-helical hairpin" evidence="4">
    <location>
        <begin position="100"/>
        <end position="168"/>
    </location>
</feature>
<dbReference type="PROSITE" id="PS51257">
    <property type="entry name" value="PROKAR_LIPOPROTEIN"/>
    <property type="match status" value="1"/>
</dbReference>
<feature type="domain" description="Multidrug resistance protein MdtA-like beta-barrel" evidence="6">
    <location>
        <begin position="239"/>
        <end position="292"/>
    </location>
</feature>
<evidence type="ECO:0000256" key="2">
    <source>
        <dbReference type="ARBA" id="ARBA00009477"/>
    </source>
</evidence>
<dbReference type="RefSeq" id="WP_091394403.1">
    <property type="nucleotide sequence ID" value="NZ_FNQY01000004.1"/>
</dbReference>
<dbReference type="Pfam" id="PF25967">
    <property type="entry name" value="RND-MFP_C"/>
    <property type="match status" value="1"/>
</dbReference>
<protein>
    <submittedName>
        <fullName evidence="8">Membrane fusion protein, multidrug efflux system</fullName>
    </submittedName>
</protein>
<comment type="similarity">
    <text evidence="2">Belongs to the membrane fusion protein (MFP) (TC 8.A.1) family.</text>
</comment>